<dbReference type="PANTHER" id="PTHR16943:SF8">
    <property type="entry name" value="2-METHYLCITRATE DEHYDRATASE"/>
    <property type="match status" value="1"/>
</dbReference>
<sequence>MTGTTATDSPLQPAAAQLAAFVAGLKYEDIPEDIRDLARDCLIDAVACAAFGRRFPWSEMVLAEATETGGGGACHLPGVDGSALHLPQAALALGTFAHSFELDSLRKPGAGVHPGATVALPALEAAQERDASGRDLIVAVVAACEVMFRIGAATLHTPEKAGFHAPGLTGPFGAAAACGKIMGLSAEEIAHAFGLAGSFGGGLLAFARSGQGGMVKRLHLGRAAEGGVLAARLAGRGFEGPASVLDGDFGLLDAYCSDTRAELLTAGLGQDWEMQKLCIKSFACHVTAQAPIHGLRNLMEEQGFAGDDIAGLRLSCADKVVSHHGNSRPVDVMGAQYSVPYSLALSAFSDPADPGTFMSFDANPRVADLATRIVLEAHPDKRKGWGAEMTVRLHDGRAFTVDAETFPGCPETPLSADQLRHKFDLLMRGTDRNEAAAIYGLFMKLPEVDRVAAAWREIYA</sequence>
<dbReference type="SUPFAM" id="SSF103378">
    <property type="entry name" value="2-methylcitrate dehydratase PrpD"/>
    <property type="match status" value="1"/>
</dbReference>
<dbReference type="InterPro" id="IPR045336">
    <property type="entry name" value="MmgE_PrpD_N"/>
</dbReference>
<protein>
    <submittedName>
        <fullName evidence="4">MmgE/PrpD family protein</fullName>
    </submittedName>
</protein>
<accession>A0ABV7GLL5</accession>
<dbReference type="EMBL" id="JBHRTB010000003">
    <property type="protein sequence ID" value="MFC3141186.1"/>
    <property type="molecule type" value="Genomic_DNA"/>
</dbReference>
<dbReference type="InterPro" id="IPR042188">
    <property type="entry name" value="MmgE/PrpD_sf_2"/>
</dbReference>
<keyword evidence="5" id="KW-1185">Reference proteome</keyword>
<dbReference type="Gene3D" id="1.10.4100.10">
    <property type="entry name" value="2-methylcitrate dehydratase PrpD"/>
    <property type="match status" value="1"/>
</dbReference>
<proteinExistence type="inferred from homology"/>
<organism evidence="4 5">
    <name type="scientific">Psychromarinibacter halotolerans</name>
    <dbReference type="NCBI Taxonomy" id="1775175"/>
    <lineage>
        <taxon>Bacteria</taxon>
        <taxon>Pseudomonadati</taxon>
        <taxon>Pseudomonadota</taxon>
        <taxon>Alphaproteobacteria</taxon>
        <taxon>Rhodobacterales</taxon>
        <taxon>Paracoccaceae</taxon>
        <taxon>Psychromarinibacter</taxon>
    </lineage>
</organism>
<name>A0ABV7GLL5_9RHOB</name>
<dbReference type="InterPro" id="IPR005656">
    <property type="entry name" value="MmgE_PrpD"/>
</dbReference>
<evidence type="ECO:0000256" key="1">
    <source>
        <dbReference type="ARBA" id="ARBA00006174"/>
    </source>
</evidence>
<comment type="similarity">
    <text evidence="1">Belongs to the PrpD family.</text>
</comment>
<evidence type="ECO:0000313" key="5">
    <source>
        <dbReference type="Proteomes" id="UP001595632"/>
    </source>
</evidence>
<dbReference type="PANTHER" id="PTHR16943">
    <property type="entry name" value="2-METHYLCITRATE DEHYDRATASE-RELATED"/>
    <property type="match status" value="1"/>
</dbReference>
<feature type="domain" description="MmgE/PrpD C-terminal" evidence="3">
    <location>
        <begin position="282"/>
        <end position="430"/>
    </location>
</feature>
<dbReference type="InterPro" id="IPR042183">
    <property type="entry name" value="MmgE/PrpD_sf_1"/>
</dbReference>
<dbReference type="Pfam" id="PF19305">
    <property type="entry name" value="MmgE_PrpD_C"/>
    <property type="match status" value="1"/>
</dbReference>
<dbReference type="Pfam" id="PF03972">
    <property type="entry name" value="MmgE_PrpD_N"/>
    <property type="match status" value="1"/>
</dbReference>
<evidence type="ECO:0000259" key="2">
    <source>
        <dbReference type="Pfam" id="PF03972"/>
    </source>
</evidence>
<reference evidence="5" key="1">
    <citation type="journal article" date="2019" name="Int. J. Syst. Evol. Microbiol.">
        <title>The Global Catalogue of Microorganisms (GCM) 10K type strain sequencing project: providing services to taxonomists for standard genome sequencing and annotation.</title>
        <authorList>
            <consortium name="The Broad Institute Genomics Platform"/>
            <consortium name="The Broad Institute Genome Sequencing Center for Infectious Disease"/>
            <person name="Wu L."/>
            <person name="Ma J."/>
        </authorList>
    </citation>
    <scope>NUCLEOTIDE SEQUENCE [LARGE SCALE GENOMIC DNA]</scope>
    <source>
        <strain evidence="5">KCTC 52366</strain>
    </source>
</reference>
<comment type="caution">
    <text evidence="4">The sequence shown here is derived from an EMBL/GenBank/DDBJ whole genome shotgun (WGS) entry which is preliminary data.</text>
</comment>
<dbReference type="InterPro" id="IPR045337">
    <property type="entry name" value="MmgE_PrpD_C"/>
</dbReference>
<evidence type="ECO:0000259" key="3">
    <source>
        <dbReference type="Pfam" id="PF19305"/>
    </source>
</evidence>
<dbReference type="InterPro" id="IPR036148">
    <property type="entry name" value="MmgE/PrpD_sf"/>
</dbReference>
<dbReference type="RefSeq" id="WP_275635192.1">
    <property type="nucleotide sequence ID" value="NZ_JARGYD010000023.1"/>
</dbReference>
<evidence type="ECO:0000313" key="4">
    <source>
        <dbReference type="EMBL" id="MFC3141186.1"/>
    </source>
</evidence>
<dbReference type="Gene3D" id="3.30.1330.120">
    <property type="entry name" value="2-methylcitrate dehydratase PrpD"/>
    <property type="match status" value="1"/>
</dbReference>
<dbReference type="Proteomes" id="UP001595632">
    <property type="component" value="Unassembled WGS sequence"/>
</dbReference>
<gene>
    <name evidence="4" type="ORF">ACFOGP_00590</name>
</gene>
<feature type="domain" description="MmgE/PrpD N-terminal" evidence="2">
    <location>
        <begin position="17"/>
        <end position="262"/>
    </location>
</feature>